<dbReference type="NCBIfam" id="TIGR04085">
    <property type="entry name" value="rSAM_more_4Fe4S"/>
    <property type="match status" value="1"/>
</dbReference>
<organism evidence="8 9">
    <name type="scientific">Draconibacterium sediminis</name>
    <dbReference type="NCBI Taxonomy" id="1544798"/>
    <lineage>
        <taxon>Bacteria</taxon>
        <taxon>Pseudomonadati</taxon>
        <taxon>Bacteroidota</taxon>
        <taxon>Bacteroidia</taxon>
        <taxon>Marinilabiliales</taxon>
        <taxon>Prolixibacteraceae</taxon>
        <taxon>Draconibacterium</taxon>
    </lineage>
</organism>
<dbReference type="Pfam" id="PF04055">
    <property type="entry name" value="Radical_SAM"/>
    <property type="match status" value="1"/>
</dbReference>
<dbReference type="AlphaFoldDB" id="A0A0D8JCH3"/>
<dbReference type="PROSITE" id="PS51918">
    <property type="entry name" value="RADICAL_SAM"/>
    <property type="match status" value="1"/>
</dbReference>
<dbReference type="SMART" id="SM00729">
    <property type="entry name" value="Elp3"/>
    <property type="match status" value="1"/>
</dbReference>
<comment type="caution">
    <text evidence="8">The sequence shown here is derived from an EMBL/GenBank/DDBJ whole genome shotgun (WGS) entry which is preliminary data.</text>
</comment>
<dbReference type="GO" id="GO:0051539">
    <property type="term" value="F:4 iron, 4 sulfur cluster binding"/>
    <property type="evidence" value="ECO:0007669"/>
    <property type="project" value="UniProtKB-KW"/>
</dbReference>
<dbReference type="InterPro" id="IPR026404">
    <property type="entry name" value="rSAM_w_lipo"/>
</dbReference>
<dbReference type="EMBL" id="JRHC01000001">
    <property type="protein sequence ID" value="KJF44637.1"/>
    <property type="molecule type" value="Genomic_DNA"/>
</dbReference>
<evidence type="ECO:0000313" key="8">
    <source>
        <dbReference type="EMBL" id="KJF44637.1"/>
    </source>
</evidence>
<dbReference type="Gene3D" id="3.20.20.70">
    <property type="entry name" value="Aldolase class I"/>
    <property type="match status" value="1"/>
</dbReference>
<dbReference type="PANTHER" id="PTHR11228:SF7">
    <property type="entry name" value="PQQA PEPTIDE CYCLASE"/>
    <property type="match status" value="1"/>
</dbReference>
<evidence type="ECO:0000256" key="4">
    <source>
        <dbReference type="ARBA" id="ARBA00022723"/>
    </source>
</evidence>
<dbReference type="InterPro" id="IPR058240">
    <property type="entry name" value="rSAM_sf"/>
</dbReference>
<dbReference type="InterPro" id="IPR006638">
    <property type="entry name" value="Elp3/MiaA/NifB-like_rSAM"/>
</dbReference>
<evidence type="ECO:0000256" key="2">
    <source>
        <dbReference type="ARBA" id="ARBA00022485"/>
    </source>
</evidence>
<keyword evidence="9" id="KW-1185">Reference proteome</keyword>
<keyword evidence="4" id="KW-0479">Metal-binding</keyword>
<name>A0A0D8JCH3_9BACT</name>
<dbReference type="InterPro" id="IPR050377">
    <property type="entry name" value="Radical_SAM_PqqE_MftC-like"/>
</dbReference>
<dbReference type="SFLD" id="SFLDS00029">
    <property type="entry name" value="Radical_SAM"/>
    <property type="match status" value="1"/>
</dbReference>
<evidence type="ECO:0000256" key="3">
    <source>
        <dbReference type="ARBA" id="ARBA00022691"/>
    </source>
</evidence>
<accession>A0A0D8JCH3</accession>
<dbReference type="SFLD" id="SFLDG01386">
    <property type="entry name" value="main_SPASM_domain-containing"/>
    <property type="match status" value="1"/>
</dbReference>
<dbReference type="PANTHER" id="PTHR11228">
    <property type="entry name" value="RADICAL SAM DOMAIN PROTEIN"/>
    <property type="match status" value="1"/>
</dbReference>
<comment type="cofactor">
    <cofactor evidence="1">
        <name>[4Fe-4S] cluster</name>
        <dbReference type="ChEBI" id="CHEBI:49883"/>
    </cofactor>
</comment>
<evidence type="ECO:0000313" key="9">
    <source>
        <dbReference type="Proteomes" id="UP000032544"/>
    </source>
</evidence>
<dbReference type="NCBIfam" id="TIGR04133">
    <property type="entry name" value="rSAM_w_lipo"/>
    <property type="match status" value="1"/>
</dbReference>
<dbReference type="InterPro" id="IPR023885">
    <property type="entry name" value="4Fe4S-binding_SPASM_dom"/>
</dbReference>
<dbReference type="CDD" id="cd01335">
    <property type="entry name" value="Radical_SAM"/>
    <property type="match status" value="1"/>
</dbReference>
<gene>
    <name evidence="8" type="ORF">LH29_04015</name>
</gene>
<proteinExistence type="predicted"/>
<evidence type="ECO:0000256" key="1">
    <source>
        <dbReference type="ARBA" id="ARBA00001966"/>
    </source>
</evidence>
<sequence>MISLKKYAFRQFKKIETRAHELNYLFWECTTRCNLNCIHCGSDCAKDSTFNDMPLNDFLKAIDTIEGKAPNFTIVFTGGEPLLRNDLEQCGKELRRRGFRWSMVSNGHLYNNERHYSLLNAGMGALTISLDGLEASHNWMRNNSNSFQKVLNAIELAASSKRLNFDVVTCVNQKNINELRQIKDLLLAKNVKAWRLFTIIPIGRAANNPDLQLTDKQFVELMDFIAEQRKSKDIDVKFSCEGYVGKYESLVRDSSFFCRAGINIGSVLIDGSISACPNIDRSFAQGNIYTDNFYEVWQNKFQPFRNRNWTKTGQCKSCREYKDCQGNGFHNWHGNKQNVLVCHHQKIEKGSA</sequence>
<dbReference type="OrthoDB" id="9763993at2"/>
<protein>
    <submittedName>
        <fullName evidence="8">Radical SAM protein</fullName>
    </submittedName>
</protein>
<feature type="domain" description="Radical SAM core" evidence="7">
    <location>
        <begin position="19"/>
        <end position="235"/>
    </location>
</feature>
<keyword evidence="6" id="KW-0411">Iron-sulfur</keyword>
<keyword evidence="2" id="KW-0004">4Fe-4S</keyword>
<dbReference type="PIRSF" id="PIRSF037420">
    <property type="entry name" value="PQQ_syn_pqqE"/>
    <property type="match status" value="1"/>
</dbReference>
<dbReference type="STRING" id="1544798.LH29_04015"/>
<dbReference type="GO" id="GO:0003824">
    <property type="term" value="F:catalytic activity"/>
    <property type="evidence" value="ECO:0007669"/>
    <property type="project" value="InterPro"/>
</dbReference>
<dbReference type="GO" id="GO:0046872">
    <property type="term" value="F:metal ion binding"/>
    <property type="evidence" value="ECO:0007669"/>
    <property type="project" value="UniProtKB-KW"/>
</dbReference>
<evidence type="ECO:0000259" key="7">
    <source>
        <dbReference type="PROSITE" id="PS51918"/>
    </source>
</evidence>
<keyword evidence="3" id="KW-0949">S-adenosyl-L-methionine</keyword>
<dbReference type="SUPFAM" id="SSF102114">
    <property type="entry name" value="Radical SAM enzymes"/>
    <property type="match status" value="1"/>
</dbReference>
<dbReference type="RefSeq" id="WP_045026176.1">
    <property type="nucleotide sequence ID" value="NZ_JRHC01000001.1"/>
</dbReference>
<dbReference type="Proteomes" id="UP000032544">
    <property type="component" value="Unassembled WGS sequence"/>
</dbReference>
<keyword evidence="5" id="KW-0408">Iron</keyword>
<dbReference type="Pfam" id="PF13186">
    <property type="entry name" value="SPASM"/>
    <property type="match status" value="1"/>
</dbReference>
<dbReference type="SFLD" id="SFLDG01067">
    <property type="entry name" value="SPASM/twitch_domain_containing"/>
    <property type="match status" value="1"/>
</dbReference>
<evidence type="ECO:0000256" key="5">
    <source>
        <dbReference type="ARBA" id="ARBA00023004"/>
    </source>
</evidence>
<reference evidence="8 9" key="1">
    <citation type="submission" date="2014-09" db="EMBL/GenBank/DDBJ databases">
        <title>Draft Genome Sequence of Draconibacterium sp. JN14CK-3.</title>
        <authorList>
            <person name="Dong C."/>
            <person name="Lai Q."/>
            <person name="Shao Z."/>
        </authorList>
    </citation>
    <scope>NUCLEOTIDE SEQUENCE [LARGE SCALE GENOMIC DNA]</scope>
    <source>
        <strain evidence="8 9">JN14CK-3</strain>
    </source>
</reference>
<evidence type="ECO:0000256" key="6">
    <source>
        <dbReference type="ARBA" id="ARBA00023014"/>
    </source>
</evidence>
<dbReference type="InterPro" id="IPR007197">
    <property type="entry name" value="rSAM"/>
</dbReference>
<dbReference type="InterPro" id="IPR013785">
    <property type="entry name" value="Aldolase_TIM"/>
</dbReference>
<dbReference type="InterPro" id="IPR017200">
    <property type="entry name" value="PqqE-like"/>
</dbReference>